<dbReference type="EMBL" id="CANI01000023">
    <property type="protein sequence ID" value="CCM76271.1"/>
    <property type="molecule type" value="Genomic_DNA"/>
</dbReference>
<comment type="caution">
    <text evidence="1">The sequence shown here is derived from an EMBL/GenBank/DDBJ whole genome shotgun (WGS) entry which is preliminary data.</text>
</comment>
<gene>
    <name evidence="1" type="ORF">BN77_0062</name>
</gene>
<evidence type="ECO:0000313" key="1">
    <source>
        <dbReference type="EMBL" id="CCM76271.1"/>
    </source>
</evidence>
<protein>
    <submittedName>
        <fullName evidence="1">Uncharacterized protein</fullName>
    </submittedName>
</protein>
<keyword evidence="2" id="KW-1185">Reference proteome</keyword>
<dbReference type="RefSeq" id="WP_007527266.1">
    <property type="nucleotide sequence ID" value="NZ_HF536772.1"/>
</dbReference>
<sequence length="84" mass="9460">MTLHTLPQADRKLKVQDLENDVCSLLHMTRIAVSHIEGVVNFEHSIGNLSDDESNGVIFALYEIHSRAQALRDRFYEAVHGQSA</sequence>
<dbReference type="AlphaFoldDB" id="K0PID9"/>
<organism evidence="1 2">
    <name type="scientific">Rhizobium mesoamericanum STM3625</name>
    <dbReference type="NCBI Taxonomy" id="1211777"/>
    <lineage>
        <taxon>Bacteria</taxon>
        <taxon>Pseudomonadati</taxon>
        <taxon>Pseudomonadota</taxon>
        <taxon>Alphaproteobacteria</taxon>
        <taxon>Hyphomicrobiales</taxon>
        <taxon>Rhizobiaceae</taxon>
        <taxon>Rhizobium/Agrobacterium group</taxon>
        <taxon>Rhizobium</taxon>
    </lineage>
</organism>
<reference evidence="1 2" key="1">
    <citation type="journal article" date="2013" name="Genome Announc.">
        <title>Draft Genome Sequence of Rhizobium mesoamericanum STM3625, a Nitrogen-Fixing Symbiont of Mimosa pudica Isolated in French Guiana (South America).</title>
        <authorList>
            <person name="Moulin L."/>
            <person name="Mornico D."/>
            <person name="Melkonian R."/>
            <person name="Klonowska A."/>
        </authorList>
    </citation>
    <scope>NUCLEOTIDE SEQUENCE [LARGE SCALE GENOMIC DNA]</scope>
    <source>
        <strain evidence="1 2">STM3625</strain>
    </source>
</reference>
<dbReference type="Proteomes" id="UP000009319">
    <property type="component" value="Unassembled WGS sequence"/>
</dbReference>
<name>K0PID9_9HYPH</name>
<accession>K0PID9</accession>
<proteinExistence type="predicted"/>
<dbReference type="HOGENOM" id="CLU_2525251_0_0_5"/>
<evidence type="ECO:0000313" key="2">
    <source>
        <dbReference type="Proteomes" id="UP000009319"/>
    </source>
</evidence>